<accession>A0A1Y0E7W5</accession>
<dbReference type="Pfam" id="PF21866">
    <property type="entry name" value="DUF6915"/>
    <property type="match status" value="1"/>
</dbReference>
<reference evidence="2 3" key="1">
    <citation type="submission" date="2017-05" db="EMBL/GenBank/DDBJ databases">
        <title>Genome Sequence of Loktanella vestfoldensis Strain SMR4r Isolated from a Culture of the Diatom Skeletonema marinoi.</title>
        <authorList>
            <person name="Topel M."/>
            <person name="Pinder M.I.M."/>
            <person name="Johansson O.N."/>
            <person name="Kourtchenko O."/>
            <person name="Godhe A."/>
            <person name="Clarke A.K."/>
        </authorList>
    </citation>
    <scope>NUCLEOTIDE SEQUENCE [LARGE SCALE GENOMIC DNA]</scope>
    <source>
        <strain evidence="2 3">SMR4r</strain>
    </source>
</reference>
<evidence type="ECO:0000313" key="2">
    <source>
        <dbReference type="EMBL" id="ART99471.1"/>
    </source>
</evidence>
<dbReference type="KEGG" id="lvs:LOKVESSMR4R_00127"/>
<keyword evidence="3" id="KW-1185">Reference proteome</keyword>
<dbReference type="AlphaFoldDB" id="A0A1Y0E7W5"/>
<dbReference type="EMBL" id="CP021431">
    <property type="protein sequence ID" value="ART99471.1"/>
    <property type="molecule type" value="Genomic_DNA"/>
</dbReference>
<organism evidence="2 3">
    <name type="scientific">Yoonia vestfoldensis</name>
    <dbReference type="NCBI Taxonomy" id="245188"/>
    <lineage>
        <taxon>Bacteria</taxon>
        <taxon>Pseudomonadati</taxon>
        <taxon>Pseudomonadota</taxon>
        <taxon>Alphaproteobacteria</taxon>
        <taxon>Rhodobacterales</taxon>
        <taxon>Paracoccaceae</taxon>
        <taxon>Yoonia</taxon>
    </lineage>
</organism>
<protein>
    <recommendedName>
        <fullName evidence="1">DUF6915 domain-containing protein</fullName>
    </recommendedName>
</protein>
<dbReference type="Proteomes" id="UP000195273">
    <property type="component" value="Chromosome"/>
</dbReference>
<evidence type="ECO:0000259" key="1">
    <source>
        <dbReference type="Pfam" id="PF21866"/>
    </source>
</evidence>
<proteinExistence type="predicted"/>
<evidence type="ECO:0000313" key="3">
    <source>
        <dbReference type="Proteomes" id="UP000195273"/>
    </source>
</evidence>
<name>A0A1Y0E7W5_9RHOB</name>
<dbReference type="RefSeq" id="WP_420645898.1">
    <property type="nucleotide sequence ID" value="NZ_CP021431.1"/>
</dbReference>
<dbReference type="InterPro" id="IPR054061">
    <property type="entry name" value="DUF6915"/>
</dbReference>
<sequence>MMAHSYHHAESSARKFSGQPDDYLAVHAWFDATKQHLALPGHRALRHHASGIWESEQVFGATITNSAGRVVPVRFIGEQHVREDCRCIPTVSDWLKNLPIESWMVNGAILPDVEMDITDADITAWRQAVAARQTTLGYADWAAQHQMRSETR</sequence>
<feature type="domain" description="DUF6915" evidence="1">
    <location>
        <begin position="3"/>
        <end position="104"/>
    </location>
</feature>
<gene>
    <name evidence="2" type="ORF">LOKVESSMR4R_00127</name>
</gene>